<accession>A0A8C7CKJ0</accession>
<evidence type="ECO:0000313" key="4">
    <source>
        <dbReference type="Proteomes" id="UP000694557"/>
    </source>
</evidence>
<feature type="region of interest" description="Disordered" evidence="1">
    <location>
        <begin position="1"/>
        <end position="54"/>
    </location>
</feature>
<keyword evidence="4" id="KW-1185">Reference proteome</keyword>
<feature type="compositionally biased region" description="Polar residues" evidence="1">
    <location>
        <begin position="1027"/>
        <end position="1037"/>
    </location>
</feature>
<evidence type="ECO:0000259" key="2">
    <source>
        <dbReference type="Pfam" id="PF23456"/>
    </source>
</evidence>
<reference evidence="3" key="2">
    <citation type="submission" date="2025-09" db="UniProtKB">
        <authorList>
            <consortium name="Ensembl"/>
        </authorList>
    </citation>
    <scope>IDENTIFICATION</scope>
</reference>
<feature type="compositionally biased region" description="Basic and acidic residues" evidence="1">
    <location>
        <begin position="1243"/>
        <end position="1261"/>
    </location>
</feature>
<feature type="region of interest" description="Disordered" evidence="1">
    <location>
        <begin position="1629"/>
        <end position="1650"/>
    </location>
</feature>
<reference evidence="3" key="1">
    <citation type="submission" date="2025-08" db="UniProtKB">
        <authorList>
            <consortium name="Ensembl"/>
        </authorList>
    </citation>
    <scope>IDENTIFICATION</scope>
</reference>
<sequence length="1858" mass="204939">MGRGGGRKRGKGNGPPPFDMGPRRPHPFDMGPGPGWCGPPGPFGPFHGGPGPHPNFMGDPMMQGPMPPDYHGYGPGYGPMGPGGPMDGYGPRGPMDGYGPMGPGGPMDGCFDGPPMDGPGFGYGPGMPGPYDPMMGNVPGPMPPPVMAPPGIPPPGIPPPGIPPPGMPPMVPPLVDNSGFPPPWQSEVNPYAVPPPSWVSATVSVLSCHLYGTISITFCYLLSTFHWLLFSSRQQPIPTTALLPTETTVVPDVWGLCRGSEVPQPDPPQPDEQKTKVSKKDKKSSGKKSYNDKPPPPGRSKGVISFIGPTYGYIERDDLKKYSFTFDAFLGVPKNMIPGVRVHFTAYKEKAGECATDVSVPPGGTEEIDSTIIEGFVCNAIPEQQPGAKQKPGQIEANIDGKTRALLYSEKDSTITLLQGDHVTFNLLTDIVSQNVRATSIRPKTPQTFKITGEKREVGVIMSVKGGSGTIMAANQNNLPFETTENMSLTEFAVMDEVDFTVVTIKGKEKAIRVRKLKCLVTLEDTMEKKVEDTAGKDKWKPVAPVEMVLPQRTVVFEDVSTVQHAGTVIKAVPKVSDKKQEQGLLEVWVGGTQKPLSFEAADVLTDATMFDGDKVHFNISTNRETKEERAVNVEILSETFEESTEQRRTGVVVQAGELSGTIKCHQSPQLLFFHLTEVMEETKLDISEKVEFSVIPLETAEGGNQAIRIKRFIDSVFTRVPKLVGVAAKEKKKMTIKLMRDSKLLIKGAGVKVEHKDDDLTNDKPALEESDKMKAVVKTLRSKTAGSGSGGKDSDSSRRRYGRRSRSPSLDQFGRVKKRRSTSRERKEQDGSNRYRSSRSRSRSRERSSRGSRRRSHSLERKDSKHRSSSKERTSSKRSHSKERDGSSQRSSKNGSSSGSKPPDRMNDELERKKRELDELNELIYRKRAMVAMEQHGGVPNFLPEGKPMEKTCFDYNHGMPELPPQPKPPTDIKPKSILKKRPDHVTGPLFPIQTEPPKAQPLDQRLVEQYGYDVETPYKPHSAQPPFTQTSSQKSYYEGSPAGHPAPDLSAKYDPYEQTSREHPSQPSPVRQTPLDPHSSKRPPPSRESQEKNPNLNTQLARFLNILNKGVDAGLLSTVVKESREEIAGIQEDSSLPQKCYRGSRERGDEDQYKDAYRGREEEPERPHRAFDMERVKTSEAKDDPRDEDRLLPHERAIQDSGGFSGILGMTSHTQFLREPERVEEEDDFLYGGKAPAAAAEEERYEKPGRTDRSRDDGRSSPARAPVEETKKQESQDKTQHFDKIKSLLQAIGLNLNTSEVTKLADRTQERLYGTKSSKHSSDSSERETKHSSRRGDRHRRRNTDSSDSERLRSASPSRSSQQEVYLSPQDTPEYGGFLDPEEEAALEKARQMQSLTKKVSVSPPTTSSTSSSHPGTSYSTTNWNFPDKRQPIAPKGWPSKGSSTNYLSSLLPGPLSPPPNISPVPSLTNTPHVPAGQQAAGVYTYASPVGQSPGLPTALPTAYYGHPGAPMIPFAKTQLTQQVNILNQVTVSNPTMDVLSQILQVNSQSRCLKVIETVKSGSSAQQDSPRHNITIPLQINTQSPDAAAGQPSPPPLSPETPGPPVTEDDIKAKQKKRLEQFNLRMRQKNQQRMNDTRDSRKKNATGKVPKVTFANTEPRNVWICGHSLIYWAEMRAKSPEIGMQLGMDPSSVRVWWKGTQGMTWAQLLPQLDQLKIKWPSPDVVILHLGGNDLGTHNPEALLASVKKDLTSMRSIFPQCLLVWSDILPRISWRHTEDTDAVDNVRAAINRRVHTIIAELGGTALTHDNIMCGSDAGLYRPDGVHLSGKGIDTFNLNLQDFLEKWETEASNGPEMS</sequence>
<feature type="region of interest" description="Disordered" evidence="1">
    <location>
        <begin position="256"/>
        <end position="303"/>
    </location>
</feature>
<dbReference type="Gene3D" id="2.40.50.140">
    <property type="entry name" value="Nucleic acid-binding proteins"/>
    <property type="match status" value="3"/>
</dbReference>
<name>A0A8C7CKJ0_ONCKI</name>
<dbReference type="InterPro" id="IPR012340">
    <property type="entry name" value="NA-bd_OB-fold"/>
</dbReference>
<feature type="region of interest" description="Disordered" evidence="1">
    <location>
        <begin position="954"/>
        <end position="1099"/>
    </location>
</feature>
<feature type="compositionally biased region" description="Low complexity" evidence="1">
    <location>
        <begin position="1403"/>
        <end position="1424"/>
    </location>
</feature>
<feature type="compositionally biased region" description="Basic and acidic residues" evidence="1">
    <location>
        <begin position="1345"/>
        <end position="1355"/>
    </location>
</feature>
<feature type="region of interest" description="Disordered" evidence="1">
    <location>
        <begin position="1586"/>
        <end position="1611"/>
    </location>
</feature>
<dbReference type="Gene3D" id="3.40.50.1110">
    <property type="entry name" value="SGNH hydrolase"/>
    <property type="match status" value="1"/>
</dbReference>
<feature type="compositionally biased region" description="Basic and acidic residues" evidence="1">
    <location>
        <begin position="1322"/>
        <end position="1337"/>
    </location>
</feature>
<dbReference type="PANTHER" id="PTHR12913">
    <property type="entry name" value="UNR PROTEIN N-RAS UPSTREAM GENE PROTEIN"/>
    <property type="match status" value="1"/>
</dbReference>
<dbReference type="InterPro" id="IPR056400">
    <property type="entry name" value="CSDE1"/>
</dbReference>
<gene>
    <name evidence="3" type="primary">LOC109899656</name>
</gene>
<organism evidence="3 4">
    <name type="scientific">Oncorhynchus kisutch</name>
    <name type="common">Coho salmon</name>
    <name type="synonym">Salmo kisutch</name>
    <dbReference type="NCBI Taxonomy" id="8019"/>
    <lineage>
        <taxon>Eukaryota</taxon>
        <taxon>Metazoa</taxon>
        <taxon>Chordata</taxon>
        <taxon>Craniata</taxon>
        <taxon>Vertebrata</taxon>
        <taxon>Euteleostomi</taxon>
        <taxon>Actinopterygii</taxon>
        <taxon>Neopterygii</taxon>
        <taxon>Teleostei</taxon>
        <taxon>Protacanthopterygii</taxon>
        <taxon>Salmoniformes</taxon>
        <taxon>Salmonidae</taxon>
        <taxon>Salmoninae</taxon>
        <taxon>Oncorhynchus</taxon>
    </lineage>
</organism>
<proteinExistence type="predicted"/>
<protein>
    <submittedName>
        <fullName evidence="3">Uncharacterized LOC109899656</fullName>
    </submittedName>
</protein>
<feature type="compositionally biased region" description="Pro residues" evidence="1">
    <location>
        <begin position="963"/>
        <end position="973"/>
    </location>
</feature>
<dbReference type="CDD" id="cd00229">
    <property type="entry name" value="SGNH_hydrolase"/>
    <property type="match status" value="1"/>
</dbReference>
<feature type="region of interest" description="Disordered" evidence="1">
    <location>
        <begin position="1127"/>
        <end position="1448"/>
    </location>
</feature>
<feature type="compositionally biased region" description="Pro residues" evidence="1">
    <location>
        <begin position="1594"/>
        <end position="1607"/>
    </location>
</feature>
<feature type="compositionally biased region" description="Basic and acidic residues" evidence="1">
    <location>
        <begin position="1268"/>
        <end position="1288"/>
    </location>
</feature>
<feature type="domain" description="Cold shock" evidence="2">
    <location>
        <begin position="566"/>
        <end position="637"/>
    </location>
</feature>
<evidence type="ECO:0000313" key="3">
    <source>
        <dbReference type="Ensembl" id="ENSOKIP00005004301.1"/>
    </source>
</evidence>
<feature type="region of interest" description="Disordered" evidence="1">
    <location>
        <begin position="781"/>
        <end position="916"/>
    </location>
</feature>
<feature type="compositionally biased region" description="Basic and acidic residues" evidence="1">
    <location>
        <begin position="1145"/>
        <end position="1200"/>
    </location>
</feature>
<dbReference type="Pfam" id="PF23456">
    <property type="entry name" value="CSDE1"/>
    <property type="match status" value="1"/>
</dbReference>
<feature type="compositionally biased region" description="Basic and acidic residues" evidence="1">
    <location>
        <begin position="823"/>
        <end position="834"/>
    </location>
</feature>
<feature type="compositionally biased region" description="Basic residues" evidence="1">
    <location>
        <begin position="276"/>
        <end position="286"/>
    </location>
</feature>
<feature type="compositionally biased region" description="Polar residues" evidence="1">
    <location>
        <begin position="1357"/>
        <end position="1373"/>
    </location>
</feature>
<feature type="compositionally biased region" description="Basic and acidic residues" evidence="1">
    <location>
        <begin position="903"/>
        <end position="916"/>
    </location>
</feature>
<dbReference type="Ensembl" id="ENSOKIT00005004510.1">
    <property type="protein sequence ID" value="ENSOKIP00005004301.1"/>
    <property type="gene ID" value="ENSOKIG00005001964.1"/>
</dbReference>
<dbReference type="PANTHER" id="PTHR12913:SF3">
    <property type="entry name" value="SI:DKEYP-121D4.3"/>
    <property type="match status" value="1"/>
</dbReference>
<feature type="compositionally biased region" description="Basic residues" evidence="1">
    <location>
        <begin position="1"/>
        <end position="11"/>
    </location>
</feature>
<dbReference type="GeneTree" id="ENSGT00940000168290"/>
<feature type="compositionally biased region" description="Low complexity" evidence="1">
    <location>
        <begin position="889"/>
        <end position="901"/>
    </location>
</feature>
<evidence type="ECO:0000256" key="1">
    <source>
        <dbReference type="SAM" id="MobiDB-lite"/>
    </source>
</evidence>
<dbReference type="SUPFAM" id="SSF52266">
    <property type="entry name" value="SGNH hydrolase"/>
    <property type="match status" value="1"/>
</dbReference>
<dbReference type="InterPro" id="IPR036514">
    <property type="entry name" value="SGNH_hydro_sf"/>
</dbReference>
<dbReference type="Proteomes" id="UP000694557">
    <property type="component" value="Unassembled WGS sequence"/>
</dbReference>